<evidence type="ECO:0000313" key="2">
    <source>
        <dbReference type="Proteomes" id="UP000694522"/>
    </source>
</evidence>
<sequence>EFLPQIQSKLPLFKFEPVTPCPLTTVPNEESLPSIPIGPLQILEGCYEVSTQPSLLQAEQPQLSHSIFIREVLQNESCWHAAYNKLRDQVEMLTRQNMELRDGLRVSDHQRCKEEKHPEAVNFMDRKSETPGEKCCYPLLTQDTASLGGIKCFRLQFKRQNSGLSGSFHLSVYSREKNMCL</sequence>
<reference evidence="1" key="1">
    <citation type="submission" date="2025-08" db="UniProtKB">
        <authorList>
            <consortium name="Ensembl"/>
        </authorList>
    </citation>
    <scope>IDENTIFICATION</scope>
</reference>
<evidence type="ECO:0000313" key="1">
    <source>
        <dbReference type="Ensembl" id="ENSACOP00000024065.1"/>
    </source>
</evidence>
<dbReference type="Proteomes" id="UP000694522">
    <property type="component" value="Unplaced"/>
</dbReference>
<protein>
    <submittedName>
        <fullName evidence="1">Uncharacterized protein</fullName>
    </submittedName>
</protein>
<keyword evidence="2" id="KW-1185">Reference proteome</keyword>
<proteinExistence type="predicted"/>
<accession>A0A8B9GGU0</accession>
<organism evidence="1 2">
    <name type="scientific">Amazona collaria</name>
    <name type="common">yellow-billed parrot</name>
    <dbReference type="NCBI Taxonomy" id="241587"/>
    <lineage>
        <taxon>Eukaryota</taxon>
        <taxon>Metazoa</taxon>
        <taxon>Chordata</taxon>
        <taxon>Craniata</taxon>
        <taxon>Vertebrata</taxon>
        <taxon>Euteleostomi</taxon>
        <taxon>Archelosauria</taxon>
        <taxon>Archosauria</taxon>
        <taxon>Dinosauria</taxon>
        <taxon>Saurischia</taxon>
        <taxon>Theropoda</taxon>
        <taxon>Coelurosauria</taxon>
        <taxon>Aves</taxon>
        <taxon>Neognathae</taxon>
        <taxon>Neoaves</taxon>
        <taxon>Telluraves</taxon>
        <taxon>Australaves</taxon>
        <taxon>Psittaciformes</taxon>
        <taxon>Psittacidae</taxon>
        <taxon>Amazona</taxon>
    </lineage>
</organism>
<name>A0A8B9GGU0_9PSIT</name>
<dbReference type="AlphaFoldDB" id="A0A8B9GGU0"/>
<dbReference type="Ensembl" id="ENSACOT00000024892.1">
    <property type="protein sequence ID" value="ENSACOP00000024065.1"/>
    <property type="gene ID" value="ENSACOG00000016201.1"/>
</dbReference>
<reference evidence="1" key="2">
    <citation type="submission" date="2025-09" db="UniProtKB">
        <authorList>
            <consortium name="Ensembl"/>
        </authorList>
    </citation>
    <scope>IDENTIFICATION</scope>
</reference>